<feature type="chain" id="PRO_5025621690" description="Secreted protein" evidence="1">
    <location>
        <begin position="22"/>
        <end position="77"/>
    </location>
</feature>
<dbReference type="Proteomes" id="UP000485058">
    <property type="component" value="Unassembled WGS sequence"/>
</dbReference>
<evidence type="ECO:0008006" key="4">
    <source>
        <dbReference type="Google" id="ProtNLM"/>
    </source>
</evidence>
<feature type="signal peptide" evidence="1">
    <location>
        <begin position="1"/>
        <end position="21"/>
    </location>
</feature>
<sequence>MGKRPAALSLALRRLLMELASLVSQVLHSLFLQAELAVGQRVLQDILPQHVAASLTRKARSMTQSCGGNAGWDLPTI</sequence>
<evidence type="ECO:0000313" key="3">
    <source>
        <dbReference type="Proteomes" id="UP000485058"/>
    </source>
</evidence>
<accession>A0A6A0AKW5</accession>
<name>A0A6A0AKW5_HAELA</name>
<reference evidence="2 3" key="1">
    <citation type="submission" date="2020-02" db="EMBL/GenBank/DDBJ databases">
        <title>Draft genome sequence of Haematococcus lacustris strain NIES-144.</title>
        <authorList>
            <person name="Morimoto D."/>
            <person name="Nakagawa S."/>
            <person name="Yoshida T."/>
            <person name="Sawayama S."/>
        </authorList>
    </citation>
    <scope>NUCLEOTIDE SEQUENCE [LARGE SCALE GENOMIC DNA]</scope>
    <source>
        <strain evidence="2 3">NIES-144</strain>
    </source>
</reference>
<dbReference type="EMBL" id="BLLF01007382">
    <property type="protein sequence ID" value="GFH32923.1"/>
    <property type="molecule type" value="Genomic_DNA"/>
</dbReference>
<comment type="caution">
    <text evidence="2">The sequence shown here is derived from an EMBL/GenBank/DDBJ whole genome shotgun (WGS) entry which is preliminary data.</text>
</comment>
<proteinExistence type="predicted"/>
<evidence type="ECO:0000313" key="2">
    <source>
        <dbReference type="EMBL" id="GFH32923.1"/>
    </source>
</evidence>
<evidence type="ECO:0000256" key="1">
    <source>
        <dbReference type="SAM" id="SignalP"/>
    </source>
</evidence>
<dbReference type="AlphaFoldDB" id="A0A6A0AKW5"/>
<protein>
    <recommendedName>
        <fullName evidence="4">Secreted protein</fullName>
    </recommendedName>
</protein>
<organism evidence="2 3">
    <name type="scientific">Haematococcus lacustris</name>
    <name type="common">Green alga</name>
    <name type="synonym">Haematococcus pluvialis</name>
    <dbReference type="NCBI Taxonomy" id="44745"/>
    <lineage>
        <taxon>Eukaryota</taxon>
        <taxon>Viridiplantae</taxon>
        <taxon>Chlorophyta</taxon>
        <taxon>core chlorophytes</taxon>
        <taxon>Chlorophyceae</taxon>
        <taxon>CS clade</taxon>
        <taxon>Chlamydomonadales</taxon>
        <taxon>Haematococcaceae</taxon>
        <taxon>Haematococcus</taxon>
    </lineage>
</organism>
<keyword evidence="3" id="KW-1185">Reference proteome</keyword>
<keyword evidence="1" id="KW-0732">Signal</keyword>
<gene>
    <name evidence="2" type="ORF">HaLaN_32220</name>
</gene>
<feature type="non-terminal residue" evidence="2">
    <location>
        <position position="77"/>
    </location>
</feature>